<evidence type="ECO:0000313" key="8">
    <source>
        <dbReference type="RefSeq" id="XP_006818133.1"/>
    </source>
</evidence>
<name>A0ABM0MDP2_SACKO</name>
<proteinExistence type="inferred from homology"/>
<reference evidence="8" key="1">
    <citation type="submission" date="2025-08" db="UniProtKB">
        <authorList>
            <consortium name="RefSeq"/>
        </authorList>
    </citation>
    <scope>IDENTIFICATION</scope>
    <source>
        <tissue evidence="8">Testes</tissue>
    </source>
</reference>
<protein>
    <recommendedName>
        <fullName evidence="3 6">Queuosine 5'-phosphate N-glycosylase/hydrolase</fullName>
        <ecNumber evidence="6">3.2.2.-</ecNumber>
    </recommendedName>
    <alternativeName>
        <fullName evidence="4 6">Queuosine-nucleotide N-glycosylase/hydrolase</fullName>
    </alternativeName>
</protein>
<comment type="similarity">
    <text evidence="2 6">Belongs to the QNG1 protein family.</text>
</comment>
<dbReference type="PANTHER" id="PTHR21314:SF0">
    <property type="entry name" value="QUEUOSINE 5'-PHOSPHATE N-GLYCOSYLASE_HYDROLASE"/>
    <property type="match status" value="1"/>
</dbReference>
<dbReference type="InterPro" id="IPR019438">
    <property type="entry name" value="Q_salvage"/>
</dbReference>
<dbReference type="Proteomes" id="UP000694865">
    <property type="component" value="Unplaced"/>
</dbReference>
<accession>A0ABM0MDP2</accession>
<dbReference type="PANTHER" id="PTHR21314">
    <property type="entry name" value="QUEUOSINE 5'-PHOSPHATE N-GLYCOSYLASE_HYDROLASE-RELATED"/>
    <property type="match status" value="1"/>
</dbReference>
<dbReference type="RefSeq" id="XP_006818133.1">
    <property type="nucleotide sequence ID" value="XM_006818070.1"/>
</dbReference>
<dbReference type="Pfam" id="PF10343">
    <property type="entry name" value="Q_salvage"/>
    <property type="match status" value="1"/>
</dbReference>
<evidence type="ECO:0000256" key="2">
    <source>
        <dbReference type="ARBA" id="ARBA00035119"/>
    </source>
</evidence>
<gene>
    <name evidence="8" type="primary">LOC100371467</name>
</gene>
<organism evidence="7 8">
    <name type="scientific">Saccoglossus kowalevskii</name>
    <name type="common">Acorn worm</name>
    <dbReference type="NCBI Taxonomy" id="10224"/>
    <lineage>
        <taxon>Eukaryota</taxon>
        <taxon>Metazoa</taxon>
        <taxon>Hemichordata</taxon>
        <taxon>Enteropneusta</taxon>
        <taxon>Harrimaniidae</taxon>
        <taxon>Saccoglossus</taxon>
    </lineage>
</organism>
<comment type="function">
    <text evidence="6">Catalyzes the hydrolysis of queuosine 5'-phosphate, releasing the nucleobase queuine (q). Is required for salvage of queuine from exogenous queuosine (Q) that is imported and then converted to queuosine 5'-phosphate intracellularly.</text>
</comment>
<evidence type="ECO:0000256" key="1">
    <source>
        <dbReference type="ARBA" id="ARBA00022801"/>
    </source>
</evidence>
<dbReference type="EC" id="3.2.2.-" evidence="6"/>
<keyword evidence="1 6" id="KW-0378">Hydrolase</keyword>
<sequence>MSEILTPRESGKFIADNSIDVKIKRDGIEKTAAIIFESVKSGKFTGKNWKSHELHPKSMDNKAIDWIFFVDTLNFSFWTDSDENYFNVSYKDQVYTGYWSLCAAVNRALDEGIPITSPSFYKTITMEQLEKVLRSNTKCTMPLLEERLSNLHEAGKILVENFDGSFANCIAACQNSALKLLQLVTSTFRSYQDIATYEGKTVSLYKRAQIVIADIWSCFEGQGLGHFHDIDCLTMFADYRVPQSMVYFGIFEYSSHLMEKLKSNTLISSGERQEVEIRGCSIWAVELILEKLKLLAKKDPLQKDAILNAIIVDFYLWDYAQSHRQQMKDIPIHKTRTIYY</sequence>
<evidence type="ECO:0000256" key="6">
    <source>
        <dbReference type="RuleBase" id="RU365002"/>
    </source>
</evidence>
<evidence type="ECO:0000256" key="5">
    <source>
        <dbReference type="ARBA" id="ARBA00048204"/>
    </source>
</evidence>
<dbReference type="GeneID" id="100371467"/>
<evidence type="ECO:0000256" key="4">
    <source>
        <dbReference type="ARBA" id="ARBA00035393"/>
    </source>
</evidence>
<evidence type="ECO:0000313" key="7">
    <source>
        <dbReference type="Proteomes" id="UP000694865"/>
    </source>
</evidence>
<comment type="catalytic activity">
    <reaction evidence="5 6">
        <text>queuosine 5'-phosphate + H2O = queuine + D-ribose 5-phosphate</text>
        <dbReference type="Rhea" id="RHEA:75387"/>
        <dbReference type="ChEBI" id="CHEBI:15377"/>
        <dbReference type="ChEBI" id="CHEBI:17433"/>
        <dbReference type="ChEBI" id="CHEBI:78346"/>
        <dbReference type="ChEBI" id="CHEBI:194371"/>
    </reaction>
    <physiologicalReaction direction="left-to-right" evidence="5 6">
        <dbReference type="Rhea" id="RHEA:75388"/>
    </physiologicalReaction>
</comment>
<keyword evidence="7" id="KW-1185">Reference proteome</keyword>
<evidence type="ECO:0000256" key="3">
    <source>
        <dbReference type="ARBA" id="ARBA00035306"/>
    </source>
</evidence>